<keyword evidence="2" id="KW-1185">Reference proteome</keyword>
<dbReference type="Proteomes" id="UP001058003">
    <property type="component" value="Chromosome"/>
</dbReference>
<dbReference type="KEGG" id="daur:Daura_25030"/>
<sequence length="312" mass="32328">MGALGWAGRNFVAGPALSLLDGRVTVAPPEGARVEARQQSLMGVATSDRSETRVVYDLDGERLVLLATELFRTVPGDLAAHVGAVVASWPLPAGQQLTGLPVAGDAVAYGYRPLDTGRRAVPVADAFVRTGDTSVVRVQLFASPNAVDDPDGLAALAAGILATVAPGGRGSGAAAGTRTLTGLDGTPVLALDAPAGWVAFQEAGLSFVVLRLYRMTPLGGPSVSASVYRGSAPSLVHTAFPAEAVTRTGGRLLGLPTDWVHVFPKEPGTPPRHLREALVEADHGQLVHALADTEDPAYEREIDALLASIRRC</sequence>
<evidence type="ECO:0000313" key="2">
    <source>
        <dbReference type="Proteomes" id="UP001058003"/>
    </source>
</evidence>
<name>A0A9Q9ISH6_9ACTN</name>
<reference evidence="1" key="1">
    <citation type="submission" date="2021-04" db="EMBL/GenBank/DDBJ databases">
        <title>Dactylosporangium aurantiacum NRRL B-8018 full assembly.</title>
        <authorList>
            <person name="Hartkoorn R.C."/>
            <person name="Beaudoing E."/>
            <person name="Hot D."/>
        </authorList>
    </citation>
    <scope>NUCLEOTIDE SEQUENCE</scope>
    <source>
        <strain evidence="1">NRRL B-8018</strain>
    </source>
</reference>
<gene>
    <name evidence="1" type="ORF">Daura_25030</name>
</gene>
<organism evidence="1 2">
    <name type="scientific">Dactylosporangium aurantiacum</name>
    <dbReference type="NCBI Taxonomy" id="35754"/>
    <lineage>
        <taxon>Bacteria</taxon>
        <taxon>Bacillati</taxon>
        <taxon>Actinomycetota</taxon>
        <taxon>Actinomycetes</taxon>
        <taxon>Micromonosporales</taxon>
        <taxon>Micromonosporaceae</taxon>
        <taxon>Dactylosporangium</taxon>
    </lineage>
</organism>
<dbReference type="EMBL" id="CP073767">
    <property type="protein sequence ID" value="UWZ59135.1"/>
    <property type="molecule type" value="Genomic_DNA"/>
</dbReference>
<accession>A0A9Q9ISH6</accession>
<protein>
    <submittedName>
        <fullName evidence="1">Uncharacterized protein</fullName>
    </submittedName>
</protein>
<evidence type="ECO:0000313" key="1">
    <source>
        <dbReference type="EMBL" id="UWZ59135.1"/>
    </source>
</evidence>
<proteinExistence type="predicted"/>
<dbReference type="RefSeq" id="WP_156089945.1">
    <property type="nucleotide sequence ID" value="NZ_CP073767.1"/>
</dbReference>
<dbReference type="AlphaFoldDB" id="A0A9Q9ISH6"/>